<name>A0A915IHM5_ROMCU</name>
<organism evidence="11 12">
    <name type="scientific">Romanomermis culicivorax</name>
    <name type="common">Nematode worm</name>
    <dbReference type="NCBI Taxonomy" id="13658"/>
    <lineage>
        <taxon>Eukaryota</taxon>
        <taxon>Metazoa</taxon>
        <taxon>Ecdysozoa</taxon>
        <taxon>Nematoda</taxon>
        <taxon>Enoplea</taxon>
        <taxon>Dorylaimia</taxon>
        <taxon>Mermithida</taxon>
        <taxon>Mermithoidea</taxon>
        <taxon>Mermithidae</taxon>
        <taxon>Romanomermis</taxon>
    </lineage>
</organism>
<evidence type="ECO:0000256" key="9">
    <source>
        <dbReference type="SAM" id="Phobius"/>
    </source>
</evidence>
<accession>A0A915IHM5</accession>
<protein>
    <submittedName>
        <fullName evidence="12">Potassium channel domain-containing protein</fullName>
    </submittedName>
</protein>
<evidence type="ECO:0000313" key="12">
    <source>
        <dbReference type="WBParaSite" id="nRc.2.0.1.t13676-RA"/>
    </source>
</evidence>
<dbReference type="GO" id="GO:0030322">
    <property type="term" value="P:stabilization of membrane potential"/>
    <property type="evidence" value="ECO:0007669"/>
    <property type="project" value="TreeGrafter"/>
</dbReference>
<dbReference type="GO" id="GO:0022841">
    <property type="term" value="F:potassium ion leak channel activity"/>
    <property type="evidence" value="ECO:0007669"/>
    <property type="project" value="TreeGrafter"/>
</dbReference>
<keyword evidence="11" id="KW-1185">Reference proteome</keyword>
<feature type="transmembrane region" description="Helical" evidence="9">
    <location>
        <begin position="195"/>
        <end position="216"/>
    </location>
</feature>
<dbReference type="PANTHER" id="PTHR11003">
    <property type="entry name" value="POTASSIUM CHANNEL, SUBFAMILY K"/>
    <property type="match status" value="1"/>
</dbReference>
<reference evidence="12" key="1">
    <citation type="submission" date="2022-11" db="UniProtKB">
        <authorList>
            <consortium name="WormBaseParasite"/>
        </authorList>
    </citation>
    <scope>IDENTIFICATION</scope>
</reference>
<feature type="region of interest" description="Disordered" evidence="8">
    <location>
        <begin position="1"/>
        <end position="27"/>
    </location>
</feature>
<dbReference type="Proteomes" id="UP000887565">
    <property type="component" value="Unplaced"/>
</dbReference>
<evidence type="ECO:0000256" key="4">
    <source>
        <dbReference type="ARBA" id="ARBA00022989"/>
    </source>
</evidence>
<evidence type="ECO:0000256" key="2">
    <source>
        <dbReference type="ARBA" id="ARBA00022448"/>
    </source>
</evidence>
<feature type="compositionally biased region" description="Low complexity" evidence="8">
    <location>
        <begin position="1"/>
        <end position="15"/>
    </location>
</feature>
<feature type="domain" description="Potassium channel" evidence="10">
    <location>
        <begin position="205"/>
        <end position="284"/>
    </location>
</feature>
<evidence type="ECO:0000313" key="11">
    <source>
        <dbReference type="Proteomes" id="UP000887565"/>
    </source>
</evidence>
<feature type="transmembrane region" description="Helical" evidence="9">
    <location>
        <begin position="260"/>
        <end position="281"/>
    </location>
</feature>
<evidence type="ECO:0000256" key="7">
    <source>
        <dbReference type="ARBA" id="ARBA00023303"/>
    </source>
</evidence>
<evidence type="ECO:0000256" key="1">
    <source>
        <dbReference type="ARBA" id="ARBA00004141"/>
    </source>
</evidence>
<dbReference type="WBParaSite" id="nRc.2.0.1.t13676-RA">
    <property type="protein sequence ID" value="nRc.2.0.1.t13676-RA"/>
    <property type="gene ID" value="nRc.2.0.1.g13676"/>
</dbReference>
<keyword evidence="2" id="KW-0813">Transport</keyword>
<dbReference type="GO" id="GO:0005886">
    <property type="term" value="C:plasma membrane"/>
    <property type="evidence" value="ECO:0007669"/>
    <property type="project" value="TreeGrafter"/>
</dbReference>
<dbReference type="Gene3D" id="1.10.287.70">
    <property type="match status" value="1"/>
</dbReference>
<dbReference type="InterPro" id="IPR013099">
    <property type="entry name" value="K_chnl_dom"/>
</dbReference>
<sequence length="361" mass="41160">AFRSALSFSSSNSFRRSSRHNENSALPSTSYYCRKSSLVTKSSENLKIDFNDDNVSTGDNATTIIDIVSAVGEKHPTIIGATSVPMPKRQTLVGVSKQKEKLTQSRSFMFKHRTNNSNNNNSYPYRRKRISDIALNSRNFHHHHQQQHHFHHVHGYHNSCSFSTNNENNFDADNLLFDEELSAFRESMEEKLERANVPIFIVLLVMMGYLCSGGLLFSVWEKWDFLDAFYFCFCNLATIGFGDMFPGASLVNDRHAQQKLMITSFYLLFGMALIAMCFNLAQEQVVTKMTELAVRFGMVKLESFSSMMMIEDESAALQLHRTHSKRRRTYGTIEIGQLLHSLIAPFVPVAVLGSTWKKDPY</sequence>
<dbReference type="PANTHER" id="PTHR11003:SF334">
    <property type="entry name" value="FI03418P"/>
    <property type="match status" value="1"/>
</dbReference>
<keyword evidence="3 9" id="KW-0812">Transmembrane</keyword>
<dbReference type="AlphaFoldDB" id="A0A915IHM5"/>
<dbReference type="GO" id="GO:0015271">
    <property type="term" value="F:outward rectifier potassium channel activity"/>
    <property type="evidence" value="ECO:0007669"/>
    <property type="project" value="TreeGrafter"/>
</dbReference>
<keyword evidence="7" id="KW-0407">Ion channel</keyword>
<dbReference type="SUPFAM" id="SSF81324">
    <property type="entry name" value="Voltage-gated potassium channels"/>
    <property type="match status" value="1"/>
</dbReference>
<keyword evidence="5" id="KW-0406">Ion transport</keyword>
<evidence type="ECO:0000256" key="3">
    <source>
        <dbReference type="ARBA" id="ARBA00022692"/>
    </source>
</evidence>
<keyword evidence="4 9" id="KW-1133">Transmembrane helix</keyword>
<comment type="subcellular location">
    <subcellularLocation>
        <location evidence="1">Membrane</location>
        <topology evidence="1">Multi-pass membrane protein</topology>
    </subcellularLocation>
</comment>
<evidence type="ECO:0000256" key="8">
    <source>
        <dbReference type="SAM" id="MobiDB-lite"/>
    </source>
</evidence>
<feature type="transmembrane region" description="Helical" evidence="9">
    <location>
        <begin position="228"/>
        <end position="248"/>
    </location>
</feature>
<evidence type="ECO:0000256" key="6">
    <source>
        <dbReference type="ARBA" id="ARBA00023136"/>
    </source>
</evidence>
<proteinExistence type="predicted"/>
<dbReference type="Pfam" id="PF07885">
    <property type="entry name" value="Ion_trans_2"/>
    <property type="match status" value="1"/>
</dbReference>
<dbReference type="InterPro" id="IPR003280">
    <property type="entry name" value="2pore_dom_K_chnl"/>
</dbReference>
<keyword evidence="6 9" id="KW-0472">Membrane</keyword>
<evidence type="ECO:0000256" key="5">
    <source>
        <dbReference type="ARBA" id="ARBA00023065"/>
    </source>
</evidence>
<evidence type="ECO:0000259" key="10">
    <source>
        <dbReference type="Pfam" id="PF07885"/>
    </source>
</evidence>